<accession>A0A327W8Z4</accession>
<organism evidence="3 4">
    <name type="scientific">Chitinophaga dinghuensis</name>
    <dbReference type="NCBI Taxonomy" id="1539050"/>
    <lineage>
        <taxon>Bacteria</taxon>
        <taxon>Pseudomonadati</taxon>
        <taxon>Bacteroidota</taxon>
        <taxon>Chitinophagia</taxon>
        <taxon>Chitinophagales</taxon>
        <taxon>Chitinophagaceae</taxon>
        <taxon>Chitinophaga</taxon>
    </lineage>
</organism>
<protein>
    <recommendedName>
        <fullName evidence="5">Toprim domain-containing protein</fullName>
    </recommendedName>
</protein>
<evidence type="ECO:0000259" key="2">
    <source>
        <dbReference type="Pfam" id="PF21957"/>
    </source>
</evidence>
<evidence type="ECO:0000313" key="4">
    <source>
        <dbReference type="Proteomes" id="UP000249819"/>
    </source>
</evidence>
<dbReference type="EMBL" id="QLMA01000002">
    <property type="protein sequence ID" value="RAJ85863.1"/>
    <property type="molecule type" value="Genomic_DNA"/>
</dbReference>
<keyword evidence="4" id="KW-1185">Reference proteome</keyword>
<dbReference type="InterPro" id="IPR047731">
    <property type="entry name" value="Zinc_ribbon_put"/>
</dbReference>
<comment type="caution">
    <text evidence="3">The sequence shown here is derived from an EMBL/GenBank/DDBJ whole genome shotgun (WGS) entry which is preliminary data.</text>
</comment>
<dbReference type="AlphaFoldDB" id="A0A327W8Z4"/>
<dbReference type="Pfam" id="PF21957">
    <property type="entry name" value="Zn_ribbon_16"/>
    <property type="match status" value="1"/>
</dbReference>
<dbReference type="InterPro" id="IPR045951">
    <property type="entry name" value="DUF6371"/>
</dbReference>
<gene>
    <name evidence="3" type="ORF">CLV59_102569</name>
</gene>
<evidence type="ECO:0000259" key="1">
    <source>
        <dbReference type="Pfam" id="PF19898"/>
    </source>
</evidence>
<dbReference type="NCBIfam" id="NF040506">
    <property type="entry name" value="PG0870_Nterm"/>
    <property type="match status" value="1"/>
</dbReference>
<dbReference type="Proteomes" id="UP000249819">
    <property type="component" value="Unassembled WGS sequence"/>
</dbReference>
<dbReference type="Pfam" id="PF19898">
    <property type="entry name" value="DUF6371"/>
    <property type="match status" value="1"/>
</dbReference>
<feature type="domain" description="DUF6371" evidence="1">
    <location>
        <begin position="107"/>
        <end position="276"/>
    </location>
</feature>
<reference evidence="3 4" key="1">
    <citation type="submission" date="2018-06" db="EMBL/GenBank/DDBJ databases">
        <title>Genomic Encyclopedia of Archaeal and Bacterial Type Strains, Phase II (KMG-II): from individual species to whole genera.</title>
        <authorList>
            <person name="Goeker M."/>
        </authorList>
    </citation>
    <scope>NUCLEOTIDE SEQUENCE [LARGE SCALE GENOMIC DNA]</scope>
    <source>
        <strain evidence="3 4">DSM 29821</strain>
    </source>
</reference>
<sequence length="424" mass="48085">MHSYRYTLERGSKKLVCPACGKKTFVPFIDNLNNEKLPGEYGRCDREVNCSYFKKPNYGTMAQVKKEENSLYGQPKPYQHHKKCAKTSACYIPIEVLEQSQQGYNVNRFTLYLNNLFGADITDDLIKHYHIGTSGSRWPGATVFWWMDITGKVRAGQVKQFDITGHTVKSATGKSHTTWIHSILQYTHEQKQENLPAWLTDYLQQGGNYVSCLFGEHLLKENTVKPVALVEAPATAIVASVYMPEFIWLATGSLSYLSVERATALKGRKVVLFPDLSQNGNAYAKWEHVAKKLSDFMFIQVSDLLEKNATEEERRQGLDLRDFLTRYRFSSFNTGAENFLKISINNKIFHVKSLITVSCPGSYTKGLQIPTFELEKGGYCDVIVDEQGEFYTGELTDSIKEMWGNGFKIGRVGATNALLRVYEA</sequence>
<evidence type="ECO:0000313" key="3">
    <source>
        <dbReference type="EMBL" id="RAJ85863.1"/>
    </source>
</evidence>
<proteinExistence type="predicted"/>
<name>A0A327W8Z4_9BACT</name>
<evidence type="ECO:0008006" key="5">
    <source>
        <dbReference type="Google" id="ProtNLM"/>
    </source>
</evidence>
<feature type="domain" description="Zinc beta-ribbon finger putative" evidence="2">
    <location>
        <begin position="4"/>
        <end position="57"/>
    </location>
</feature>